<keyword evidence="3" id="KW-1185">Reference proteome</keyword>
<dbReference type="Pfam" id="PF00221">
    <property type="entry name" value="Lyase_aromatic"/>
    <property type="match status" value="1"/>
</dbReference>
<dbReference type="OrthoDB" id="10051290at2759"/>
<name>A0A2C5Y4U8_9HYPO</name>
<protein>
    <recommendedName>
        <fullName evidence="4">Phenylalanine ammonia-lyase</fullName>
    </recommendedName>
</protein>
<dbReference type="AlphaFoldDB" id="A0A2C5Y4U8"/>
<accession>A0A2C5Y4U8</accession>
<dbReference type="EMBL" id="NJET01000029">
    <property type="protein sequence ID" value="PHH64515.1"/>
    <property type="molecule type" value="Genomic_DNA"/>
</dbReference>
<dbReference type="InterPro" id="IPR024083">
    <property type="entry name" value="Fumarase/histidase_N"/>
</dbReference>
<dbReference type="GO" id="GO:0003824">
    <property type="term" value="F:catalytic activity"/>
    <property type="evidence" value="ECO:0007669"/>
    <property type="project" value="InterPro"/>
</dbReference>
<comment type="similarity">
    <text evidence="1">Belongs to the PAL/histidase family.</text>
</comment>
<evidence type="ECO:0000256" key="1">
    <source>
        <dbReference type="ARBA" id="ARBA00007238"/>
    </source>
</evidence>
<evidence type="ECO:0008006" key="4">
    <source>
        <dbReference type="Google" id="ProtNLM"/>
    </source>
</evidence>
<proteinExistence type="inferred from homology"/>
<sequence>MNHSDIILRQWESLEALICAKDSATVLLTGRTLSIPDVIAVARYNVSSDIDVSAIKAMEMSQGLLEQRMRSGDVIYGVNTGFGGSADLRTKNLIELQRALIRELHYASSSSFP</sequence>
<dbReference type="Gene3D" id="1.10.275.10">
    <property type="entry name" value="Fumarase/aspartase (N-terminal domain)"/>
    <property type="match status" value="1"/>
</dbReference>
<evidence type="ECO:0000313" key="3">
    <source>
        <dbReference type="Proteomes" id="UP000226192"/>
    </source>
</evidence>
<dbReference type="InterPro" id="IPR001106">
    <property type="entry name" value="Aromatic_Lyase"/>
</dbReference>
<dbReference type="STRING" id="1399860.A0A2C5Y4U8"/>
<dbReference type="SUPFAM" id="SSF48557">
    <property type="entry name" value="L-aspartase-like"/>
    <property type="match status" value="1"/>
</dbReference>
<organism evidence="2 3">
    <name type="scientific">Ophiocordyceps australis</name>
    <dbReference type="NCBI Taxonomy" id="1399860"/>
    <lineage>
        <taxon>Eukaryota</taxon>
        <taxon>Fungi</taxon>
        <taxon>Dikarya</taxon>
        <taxon>Ascomycota</taxon>
        <taxon>Pezizomycotina</taxon>
        <taxon>Sordariomycetes</taxon>
        <taxon>Hypocreomycetidae</taxon>
        <taxon>Hypocreales</taxon>
        <taxon>Ophiocordycipitaceae</taxon>
        <taxon>Ophiocordyceps</taxon>
    </lineage>
</organism>
<evidence type="ECO:0000313" key="2">
    <source>
        <dbReference type="EMBL" id="PHH64515.1"/>
    </source>
</evidence>
<comment type="caution">
    <text evidence="2">The sequence shown here is derived from an EMBL/GenBank/DDBJ whole genome shotgun (WGS) entry which is preliminary data.</text>
</comment>
<dbReference type="InterPro" id="IPR008948">
    <property type="entry name" value="L-Aspartase-like"/>
</dbReference>
<reference evidence="2 3" key="1">
    <citation type="submission" date="2017-06" db="EMBL/GenBank/DDBJ databases">
        <title>Ant-infecting Ophiocordyceps genomes reveal a high diversity of potential behavioral manipulation genes and a possible major role for enterotoxins.</title>
        <authorList>
            <person name="De Bekker C."/>
            <person name="Evans H.C."/>
            <person name="Brachmann A."/>
            <person name="Hughes D.P."/>
        </authorList>
    </citation>
    <scope>NUCLEOTIDE SEQUENCE [LARGE SCALE GENOMIC DNA]</scope>
    <source>
        <strain evidence="2 3">Map64</strain>
    </source>
</reference>
<dbReference type="Proteomes" id="UP000226192">
    <property type="component" value="Unassembled WGS sequence"/>
</dbReference>
<gene>
    <name evidence="2" type="ORF">CDD81_4294</name>
</gene>
<dbReference type="PANTHER" id="PTHR10362">
    <property type="entry name" value="HISTIDINE AMMONIA-LYASE"/>
    <property type="match status" value="1"/>
</dbReference>